<reference evidence="6 7" key="1">
    <citation type="submission" date="2019-06" db="EMBL/GenBank/DDBJ databases">
        <title>Genome sequence of Rhodobacteraceae bacterium D4M1.</title>
        <authorList>
            <person name="Cao J."/>
        </authorList>
    </citation>
    <scope>NUCLEOTIDE SEQUENCE [LARGE SCALE GENOMIC DNA]</scope>
    <source>
        <strain evidence="6 7">D4M1</strain>
    </source>
</reference>
<evidence type="ECO:0000256" key="3">
    <source>
        <dbReference type="ARBA" id="ARBA00022801"/>
    </source>
</evidence>
<dbReference type="Proteomes" id="UP000305888">
    <property type="component" value="Chromosome"/>
</dbReference>
<evidence type="ECO:0000256" key="2">
    <source>
        <dbReference type="ARBA" id="ARBA00022670"/>
    </source>
</evidence>
<dbReference type="InterPro" id="IPR051794">
    <property type="entry name" value="PG_Endopeptidase_C40"/>
</dbReference>
<dbReference type="OrthoDB" id="9813368at2"/>
<sequence length="278" mass="29547">MAGPDLRRTPARPDLAAAHLRGRVTAERFAEAEPARVSAAVAPMWTGPDAARRGSELLFGEIFDIYERRDGLAWGQARADGYMGYVPEDALAAPAGDTTARVSAPLAHLYPEPDIKAPPRLILPQGSRLTLQGGAGRFRETPDGFVIATHVALDGRPAEDWVAVAESLRGAPYLWGGRSMLGIDCSALVQQALTAAGTPCPRDTDMQAAELGTALAPGSALRRGDLVFWKGHVGVMLDETVLLHANAWHMQVAQEPLDGAIARIAAQDGGPVTARRRP</sequence>
<dbReference type="PROSITE" id="PS51935">
    <property type="entry name" value="NLPC_P60"/>
    <property type="match status" value="1"/>
</dbReference>
<keyword evidence="2" id="KW-0645">Protease</keyword>
<proteinExistence type="inferred from homology"/>
<dbReference type="RefSeq" id="WP_138571971.1">
    <property type="nucleotide sequence ID" value="NZ_CP040818.1"/>
</dbReference>
<name>A0A5B8FZ45_9RHOB</name>
<dbReference type="GO" id="GO:0006508">
    <property type="term" value="P:proteolysis"/>
    <property type="evidence" value="ECO:0007669"/>
    <property type="project" value="UniProtKB-KW"/>
</dbReference>
<dbReference type="KEGG" id="ppru:FDP22_09445"/>
<dbReference type="InterPro" id="IPR041382">
    <property type="entry name" value="SH3_16"/>
</dbReference>
<dbReference type="InterPro" id="IPR038765">
    <property type="entry name" value="Papain-like_cys_pep_sf"/>
</dbReference>
<evidence type="ECO:0000256" key="4">
    <source>
        <dbReference type="ARBA" id="ARBA00022807"/>
    </source>
</evidence>
<dbReference type="PANTHER" id="PTHR47359">
    <property type="entry name" value="PEPTIDOGLYCAN DL-ENDOPEPTIDASE CWLO"/>
    <property type="match status" value="1"/>
</dbReference>
<dbReference type="SUPFAM" id="SSF54001">
    <property type="entry name" value="Cysteine proteinases"/>
    <property type="match status" value="1"/>
</dbReference>
<dbReference type="AlphaFoldDB" id="A0A5B8FZ45"/>
<dbReference type="Pfam" id="PF00877">
    <property type="entry name" value="NLPC_P60"/>
    <property type="match status" value="1"/>
</dbReference>
<dbReference type="GO" id="GO:0008234">
    <property type="term" value="F:cysteine-type peptidase activity"/>
    <property type="evidence" value="ECO:0007669"/>
    <property type="project" value="UniProtKB-KW"/>
</dbReference>
<keyword evidence="7" id="KW-1185">Reference proteome</keyword>
<evidence type="ECO:0000259" key="5">
    <source>
        <dbReference type="PROSITE" id="PS51935"/>
    </source>
</evidence>
<evidence type="ECO:0000256" key="1">
    <source>
        <dbReference type="ARBA" id="ARBA00007074"/>
    </source>
</evidence>
<comment type="similarity">
    <text evidence="1">Belongs to the peptidase C40 family.</text>
</comment>
<protein>
    <submittedName>
        <fullName evidence="6">NlpC/P60 family protein</fullName>
    </submittedName>
</protein>
<evidence type="ECO:0000313" key="6">
    <source>
        <dbReference type="EMBL" id="QDL91979.1"/>
    </source>
</evidence>
<gene>
    <name evidence="6" type="ORF">FDP22_09445</name>
</gene>
<organism evidence="6 7">
    <name type="scientific">Paroceanicella profunda</name>
    <dbReference type="NCBI Taxonomy" id="2579971"/>
    <lineage>
        <taxon>Bacteria</taxon>
        <taxon>Pseudomonadati</taxon>
        <taxon>Pseudomonadota</taxon>
        <taxon>Alphaproteobacteria</taxon>
        <taxon>Rhodobacterales</taxon>
        <taxon>Paracoccaceae</taxon>
        <taxon>Paroceanicella</taxon>
    </lineage>
</organism>
<dbReference type="EMBL" id="CP040818">
    <property type="protein sequence ID" value="QDL91979.1"/>
    <property type="molecule type" value="Genomic_DNA"/>
</dbReference>
<keyword evidence="4" id="KW-0788">Thiol protease</keyword>
<dbReference type="Gene3D" id="3.90.1720.10">
    <property type="entry name" value="endopeptidase domain like (from Nostoc punctiforme)"/>
    <property type="match status" value="1"/>
</dbReference>
<dbReference type="Pfam" id="PF18348">
    <property type="entry name" value="SH3_16"/>
    <property type="match status" value="1"/>
</dbReference>
<accession>A0A5B8FZ45</accession>
<feature type="domain" description="NlpC/P60" evidence="5">
    <location>
        <begin position="155"/>
        <end position="278"/>
    </location>
</feature>
<evidence type="ECO:0000313" key="7">
    <source>
        <dbReference type="Proteomes" id="UP000305888"/>
    </source>
</evidence>
<dbReference type="InterPro" id="IPR000064">
    <property type="entry name" value="NLP_P60_dom"/>
</dbReference>
<keyword evidence="3" id="KW-0378">Hydrolase</keyword>
<dbReference type="PANTHER" id="PTHR47359:SF3">
    <property type="entry name" value="NLP_P60 DOMAIN-CONTAINING PROTEIN-RELATED"/>
    <property type="match status" value="1"/>
</dbReference>